<dbReference type="InterPro" id="IPR036065">
    <property type="entry name" value="BolA-like_sf"/>
</dbReference>
<evidence type="ECO:0000313" key="3">
    <source>
        <dbReference type="Proteomes" id="UP000017819"/>
    </source>
</evidence>
<dbReference type="Pfam" id="PF01722">
    <property type="entry name" value="BolA"/>
    <property type="match status" value="1"/>
</dbReference>
<evidence type="ECO:0000256" key="1">
    <source>
        <dbReference type="RuleBase" id="RU003860"/>
    </source>
</evidence>
<dbReference type="PIRSF" id="PIRSF003113">
    <property type="entry name" value="BolA"/>
    <property type="match status" value="1"/>
</dbReference>
<name>V4TCT1_9HYPH</name>
<dbReference type="PANTHER" id="PTHR46230:SF7">
    <property type="entry name" value="BOLA-LIKE PROTEIN 1"/>
    <property type="match status" value="1"/>
</dbReference>
<dbReference type="eggNOG" id="COG0271">
    <property type="taxonomic scope" value="Bacteria"/>
</dbReference>
<dbReference type="Gene3D" id="3.30.300.90">
    <property type="entry name" value="BolA-like"/>
    <property type="match status" value="1"/>
</dbReference>
<accession>V4TCT1</accession>
<gene>
    <name evidence="2" type="ORF">N177_2557</name>
</gene>
<dbReference type="EMBL" id="AWXZ01000035">
    <property type="protein sequence ID" value="ESR24108.1"/>
    <property type="molecule type" value="Genomic_DNA"/>
</dbReference>
<dbReference type="SUPFAM" id="SSF82657">
    <property type="entry name" value="BolA-like"/>
    <property type="match status" value="1"/>
</dbReference>
<dbReference type="Proteomes" id="UP000017819">
    <property type="component" value="Unassembled WGS sequence"/>
</dbReference>
<keyword evidence="2" id="KW-0131">Cell cycle</keyword>
<comment type="caution">
    <text evidence="2">The sequence shown here is derived from an EMBL/GenBank/DDBJ whole genome shotgun (WGS) entry which is preliminary data.</text>
</comment>
<organism evidence="2 3">
    <name type="scientific">Lutibaculum baratangense AMV1</name>
    <dbReference type="NCBI Taxonomy" id="631454"/>
    <lineage>
        <taxon>Bacteria</taxon>
        <taxon>Pseudomonadati</taxon>
        <taxon>Pseudomonadota</taxon>
        <taxon>Alphaproteobacteria</taxon>
        <taxon>Hyphomicrobiales</taxon>
        <taxon>Tepidamorphaceae</taxon>
        <taxon>Lutibaculum</taxon>
    </lineage>
</organism>
<dbReference type="OrthoDB" id="9811118at2"/>
<reference evidence="2 3" key="1">
    <citation type="journal article" date="2014" name="Genome Announc.">
        <title>Draft Genome Sequence of Lutibaculum baratangense Strain AMV1T, Isolated from a Mud Volcano in Andamans, India.</title>
        <authorList>
            <person name="Singh A."/>
            <person name="Sreenivas A."/>
            <person name="Sathyanarayana Reddy G."/>
            <person name="Pinnaka A.K."/>
            <person name="Shivaji S."/>
        </authorList>
    </citation>
    <scope>NUCLEOTIDE SEQUENCE [LARGE SCALE GENOMIC DNA]</scope>
    <source>
        <strain evidence="2 3">AMV1</strain>
    </source>
</reference>
<protein>
    <submittedName>
        <fullName evidence="2">Cell division protein BolA</fullName>
    </submittedName>
</protein>
<dbReference type="STRING" id="631454.N177_2557"/>
<dbReference type="GO" id="GO:0051301">
    <property type="term" value="P:cell division"/>
    <property type="evidence" value="ECO:0007669"/>
    <property type="project" value="UniProtKB-KW"/>
</dbReference>
<keyword evidence="2" id="KW-0132">Cell division</keyword>
<dbReference type="RefSeq" id="WP_023432686.1">
    <property type="nucleotide sequence ID" value="NZ_AWXZ01000035.1"/>
</dbReference>
<evidence type="ECO:0000313" key="2">
    <source>
        <dbReference type="EMBL" id="ESR24108.1"/>
    </source>
</evidence>
<keyword evidence="3" id="KW-1185">Reference proteome</keyword>
<dbReference type="InterPro" id="IPR002634">
    <property type="entry name" value="BolA"/>
</dbReference>
<dbReference type="AlphaFoldDB" id="V4TCT1"/>
<dbReference type="GO" id="GO:0016226">
    <property type="term" value="P:iron-sulfur cluster assembly"/>
    <property type="evidence" value="ECO:0007669"/>
    <property type="project" value="TreeGrafter"/>
</dbReference>
<comment type="similarity">
    <text evidence="1">Belongs to the BolA/IbaG family.</text>
</comment>
<sequence length="89" mass="9948">MSRRDRIAALLETAFSPERMEILDESHLHHGHAGWREGGETHYRVLVVSSAFEAKNLIERHRMVNEALKPELDAGLHALAITARAPGEA</sequence>
<dbReference type="PANTHER" id="PTHR46230">
    <property type="match status" value="1"/>
</dbReference>
<proteinExistence type="inferred from homology"/>